<dbReference type="InterPro" id="IPR006139">
    <property type="entry name" value="D-isomer_2_OHA_DH_cat_dom"/>
</dbReference>
<sequence length="311" mass="33469">MKAVLPALARPLLEPKLPADLAVTWFENRDQAEAAVPDADIAWIDVQGAAASAEIAASGEKLQWLFTMRAGVDDFDLDLLHQRGTVLTNGVGLHRVAVAEYTVMGMLLAAKRFDEVLHLADDHQWSTQPPGNMLLDGSNALIIGYGDIGRAIADRLAPFGVAVTGVTRSGRDGTLSPDQWRERLGEFDWVILAAPATEETSALIGDEELTAMKKNAWLINIARGEMVDQPALLTALRKRRIGGAFLDTVTPEPLPAGDPLWSEHNAILSLHLAGRSDAGMFARAAGLFLENLAAFSSGGTMKNIVDPERGY</sequence>
<evidence type="ECO:0000259" key="5">
    <source>
        <dbReference type="Pfam" id="PF02826"/>
    </source>
</evidence>
<comment type="caution">
    <text evidence="6">The sequence shown here is derived from an EMBL/GenBank/DDBJ whole genome shotgun (WGS) entry which is preliminary data.</text>
</comment>
<reference evidence="6 7" key="1">
    <citation type="submission" date="2021-07" db="EMBL/GenBank/DDBJ databases">
        <title>Stakelama flava sp. nov., a novel endophytic bacterium isolated from branch of Kandelia candel.</title>
        <authorList>
            <person name="Tuo L."/>
        </authorList>
    </citation>
    <scope>NUCLEOTIDE SEQUENCE [LARGE SCALE GENOMIC DNA]</scope>
    <source>
        <strain evidence="6 7">CBK3Z-3</strain>
    </source>
</reference>
<keyword evidence="1 3" id="KW-0560">Oxidoreductase</keyword>
<dbReference type="CDD" id="cd05300">
    <property type="entry name" value="2-Hacid_dh_1"/>
    <property type="match status" value="1"/>
</dbReference>
<dbReference type="RefSeq" id="WP_219237935.1">
    <property type="nucleotide sequence ID" value="NZ_JAHWZX010000006.1"/>
</dbReference>
<dbReference type="Proteomes" id="UP001197214">
    <property type="component" value="Unassembled WGS sequence"/>
</dbReference>
<organism evidence="6 7">
    <name type="scientific">Stakelama flava</name>
    <dbReference type="NCBI Taxonomy" id="2860338"/>
    <lineage>
        <taxon>Bacteria</taxon>
        <taxon>Pseudomonadati</taxon>
        <taxon>Pseudomonadota</taxon>
        <taxon>Alphaproteobacteria</taxon>
        <taxon>Sphingomonadales</taxon>
        <taxon>Sphingomonadaceae</taxon>
        <taxon>Stakelama</taxon>
    </lineage>
</organism>
<feature type="domain" description="D-isomer specific 2-hydroxyacid dehydrogenase catalytic" evidence="4">
    <location>
        <begin position="20"/>
        <end position="305"/>
    </location>
</feature>
<gene>
    <name evidence="6" type="ORF">KY084_07950</name>
</gene>
<comment type="similarity">
    <text evidence="3">Belongs to the D-isomer specific 2-hydroxyacid dehydrogenase family.</text>
</comment>
<evidence type="ECO:0000313" key="7">
    <source>
        <dbReference type="Proteomes" id="UP001197214"/>
    </source>
</evidence>
<dbReference type="PANTHER" id="PTHR43333:SF1">
    <property type="entry name" value="D-ISOMER SPECIFIC 2-HYDROXYACID DEHYDROGENASE NAD-BINDING DOMAIN-CONTAINING PROTEIN"/>
    <property type="match status" value="1"/>
</dbReference>
<dbReference type="EMBL" id="JAHWZX010000006">
    <property type="protein sequence ID" value="MBW4330809.1"/>
    <property type="molecule type" value="Genomic_DNA"/>
</dbReference>
<dbReference type="Pfam" id="PF02826">
    <property type="entry name" value="2-Hacid_dh_C"/>
    <property type="match status" value="1"/>
</dbReference>
<accession>A0ABS6XKS2</accession>
<dbReference type="Pfam" id="PF00389">
    <property type="entry name" value="2-Hacid_dh"/>
    <property type="match status" value="1"/>
</dbReference>
<dbReference type="InterPro" id="IPR006140">
    <property type="entry name" value="D-isomer_DH_NAD-bd"/>
</dbReference>
<evidence type="ECO:0000256" key="1">
    <source>
        <dbReference type="ARBA" id="ARBA00023002"/>
    </source>
</evidence>
<keyword evidence="7" id="KW-1185">Reference proteome</keyword>
<proteinExistence type="inferred from homology"/>
<feature type="domain" description="D-isomer specific 2-hydroxyacid dehydrogenase NAD-binding" evidence="5">
    <location>
        <begin position="104"/>
        <end position="273"/>
    </location>
</feature>
<protein>
    <submittedName>
        <fullName evidence="6">D-2-hydroxyacid dehydrogenase</fullName>
    </submittedName>
</protein>
<evidence type="ECO:0000259" key="4">
    <source>
        <dbReference type="Pfam" id="PF00389"/>
    </source>
</evidence>
<evidence type="ECO:0000256" key="3">
    <source>
        <dbReference type="RuleBase" id="RU003719"/>
    </source>
</evidence>
<evidence type="ECO:0000313" key="6">
    <source>
        <dbReference type="EMBL" id="MBW4330809.1"/>
    </source>
</evidence>
<keyword evidence="2" id="KW-0520">NAD</keyword>
<name>A0ABS6XKS2_9SPHN</name>
<dbReference type="PANTHER" id="PTHR43333">
    <property type="entry name" value="2-HACID_DH_C DOMAIN-CONTAINING PROTEIN"/>
    <property type="match status" value="1"/>
</dbReference>
<evidence type="ECO:0000256" key="2">
    <source>
        <dbReference type="ARBA" id="ARBA00023027"/>
    </source>
</evidence>